<feature type="compositionally biased region" description="Pro residues" evidence="1">
    <location>
        <begin position="26"/>
        <end position="42"/>
    </location>
</feature>
<dbReference type="AlphaFoldDB" id="A0A135UFV4"/>
<dbReference type="OrthoDB" id="5379420at2759"/>
<evidence type="ECO:0000256" key="1">
    <source>
        <dbReference type="SAM" id="MobiDB-lite"/>
    </source>
</evidence>
<dbReference type="Proteomes" id="UP000070054">
    <property type="component" value="Unassembled WGS sequence"/>
</dbReference>
<comment type="caution">
    <text evidence="2">The sequence shown here is derived from an EMBL/GenBank/DDBJ whole genome shotgun (WGS) entry which is preliminary data.</text>
</comment>
<gene>
    <name evidence="2" type="ORF">CNYM01_06117</name>
</gene>
<organism evidence="2 3">
    <name type="scientific">Colletotrichum nymphaeae SA-01</name>
    <dbReference type="NCBI Taxonomy" id="1460502"/>
    <lineage>
        <taxon>Eukaryota</taxon>
        <taxon>Fungi</taxon>
        <taxon>Dikarya</taxon>
        <taxon>Ascomycota</taxon>
        <taxon>Pezizomycotina</taxon>
        <taxon>Sordariomycetes</taxon>
        <taxon>Hypocreomycetidae</taxon>
        <taxon>Glomerellales</taxon>
        <taxon>Glomerellaceae</taxon>
        <taxon>Colletotrichum</taxon>
        <taxon>Colletotrichum acutatum species complex</taxon>
    </lineage>
</organism>
<feature type="compositionally biased region" description="Basic and acidic residues" evidence="1">
    <location>
        <begin position="67"/>
        <end position="76"/>
    </location>
</feature>
<dbReference type="Gene3D" id="1.25.40.10">
    <property type="entry name" value="Tetratricopeptide repeat domain"/>
    <property type="match status" value="1"/>
</dbReference>
<accession>A0A135UFV4</accession>
<evidence type="ECO:0000313" key="2">
    <source>
        <dbReference type="EMBL" id="KXH59252.1"/>
    </source>
</evidence>
<dbReference type="EMBL" id="JEMN01000657">
    <property type="protein sequence ID" value="KXH59252.1"/>
    <property type="molecule type" value="Genomic_DNA"/>
</dbReference>
<dbReference type="SUPFAM" id="SSF81901">
    <property type="entry name" value="HCP-like"/>
    <property type="match status" value="1"/>
</dbReference>
<name>A0A135UFV4_9PEZI</name>
<protein>
    <submittedName>
        <fullName evidence="2">Uncharacterized protein</fullName>
    </submittedName>
</protein>
<proteinExistence type="predicted"/>
<evidence type="ECO:0000313" key="3">
    <source>
        <dbReference type="Proteomes" id="UP000070054"/>
    </source>
</evidence>
<feature type="region of interest" description="Disordered" evidence="1">
    <location>
        <begin position="25"/>
        <end position="76"/>
    </location>
</feature>
<reference evidence="2 3" key="1">
    <citation type="submission" date="2014-02" db="EMBL/GenBank/DDBJ databases">
        <title>The genome sequence of Colletotrichum nymphaeae SA-01.</title>
        <authorList>
            <person name="Baroncelli R."/>
            <person name="Thon M.R."/>
        </authorList>
    </citation>
    <scope>NUCLEOTIDE SEQUENCE [LARGE SCALE GENOMIC DNA]</scope>
    <source>
        <strain evidence="2 3">SA-01</strain>
    </source>
</reference>
<sequence>MFRLVTNPTRISGVRRHLLAGLSTPPSLPWAPAAPSPPPPTTMPTTTTRTLKTKSKLRPLPGLKKSSAREEKPKPRDVVFEPRSLTEFKILLREIRYMSVTAERAHDVYMKYMKALAQSDKPQDWQKAFVKENNITAGELHQTAGLLYFTNTNVESELILQFSMMETAAGLGYDPAALTLGRHLYLAEGKKNYYDWDNPRWRHTRTRCLALIAEGRDANAMVVAGLRYLHRKTERDDYLALEAFTQALALGKDAAYFDWLCSALEGQGDAYLRLGEKDKAKDTFHHLGKLGYARGWSRLADMYPDDKDAGAWLFKAAGAGIPGSCQKLVDYCERWRKFCASDEKWAAYWERHAAEWTRILKASIARKKLNKSE</sequence>
<dbReference type="InterPro" id="IPR011990">
    <property type="entry name" value="TPR-like_helical_dom_sf"/>
</dbReference>
<keyword evidence="3" id="KW-1185">Reference proteome</keyword>